<dbReference type="AlphaFoldDB" id="E5XVE4"/>
<evidence type="ECO:0000259" key="1">
    <source>
        <dbReference type="Pfam" id="PF03551"/>
    </source>
</evidence>
<keyword evidence="3" id="KW-1185">Reference proteome</keyword>
<organism evidence="2 3">
    <name type="scientific">Segniliparus rugosus (strain ATCC BAA-974 / DSM 45345 / CCUG 50838 / CIP 108380 / JCM 13579 / CDC 945)</name>
    <dbReference type="NCBI Taxonomy" id="679197"/>
    <lineage>
        <taxon>Bacteria</taxon>
        <taxon>Bacillati</taxon>
        <taxon>Actinomycetota</taxon>
        <taxon>Actinomycetes</taxon>
        <taxon>Mycobacteriales</taxon>
        <taxon>Segniliparaceae</taxon>
        <taxon>Segniliparus</taxon>
    </lineage>
</organism>
<dbReference type="Pfam" id="PF03551">
    <property type="entry name" value="PadR"/>
    <property type="match status" value="1"/>
</dbReference>
<proteinExistence type="predicted"/>
<feature type="domain" description="Transcription regulator PadR N-terminal" evidence="1">
    <location>
        <begin position="6"/>
        <end position="78"/>
    </location>
</feature>
<dbReference type="Gene3D" id="1.10.10.10">
    <property type="entry name" value="Winged helix-like DNA-binding domain superfamily/Winged helix DNA-binding domain"/>
    <property type="match status" value="1"/>
</dbReference>
<dbReference type="InterPro" id="IPR005149">
    <property type="entry name" value="Tscrpt_reg_PadR_N"/>
</dbReference>
<comment type="caution">
    <text evidence="2">The sequence shown here is derived from an EMBL/GenBank/DDBJ whole genome shotgun (WGS) entry which is preliminary data.</text>
</comment>
<reference evidence="2 3" key="1">
    <citation type="journal article" date="2011" name="Stand. Genomic Sci.">
        <title>High quality draft genome sequence of Segniliparus rugosus CDC 945(T)= (ATCC BAA-974(T)).</title>
        <authorList>
            <person name="Earl A.M."/>
            <person name="Desjardins C.A."/>
            <person name="Fitzgerald M.G."/>
            <person name="Arachchi H.M."/>
            <person name="Zeng Q."/>
            <person name="Mehta T."/>
            <person name="Griggs A."/>
            <person name="Birren B.W."/>
            <person name="Toney N.C."/>
            <person name="Carr J."/>
            <person name="Posey J."/>
            <person name="Butler W.R."/>
        </authorList>
    </citation>
    <scope>NUCLEOTIDE SEQUENCE [LARGE SCALE GENOMIC DNA]</scope>
    <source>
        <strain evidence="3">ATCC BAA-974 / DSM 45345 / CCUG 50838 / CIP 108380 / JCM 13579 / CDC 945</strain>
    </source>
</reference>
<dbReference type="EMBL" id="ACZI02000001">
    <property type="protein sequence ID" value="EFV11684.1"/>
    <property type="molecule type" value="Genomic_DNA"/>
</dbReference>
<gene>
    <name evidence="2" type="ORF">HMPREF9336_03466</name>
</gene>
<dbReference type="InterPro" id="IPR036390">
    <property type="entry name" value="WH_DNA-bd_sf"/>
</dbReference>
<dbReference type="OrthoDB" id="3186544at2"/>
<evidence type="ECO:0000313" key="2">
    <source>
        <dbReference type="EMBL" id="EFV11684.1"/>
    </source>
</evidence>
<evidence type="ECO:0000313" key="3">
    <source>
        <dbReference type="Proteomes" id="UP000004816"/>
    </source>
</evidence>
<dbReference type="RefSeq" id="WP_007472506.1">
    <property type="nucleotide sequence ID" value="NZ_KI391953.1"/>
</dbReference>
<dbReference type="SUPFAM" id="SSF46785">
    <property type="entry name" value="Winged helix' DNA-binding domain"/>
    <property type="match status" value="1"/>
</dbReference>
<dbReference type="STRING" id="679197.HMPREF9336_03466"/>
<protein>
    <recommendedName>
        <fullName evidence="1">Transcription regulator PadR N-terminal domain-containing protein</fullName>
    </recommendedName>
</protein>
<dbReference type="eggNOG" id="COG1695">
    <property type="taxonomic scope" value="Bacteria"/>
</dbReference>
<dbReference type="PANTHER" id="PTHR43252:SF6">
    <property type="entry name" value="NEGATIVE TRANSCRIPTION REGULATOR PADR"/>
    <property type="match status" value="1"/>
</dbReference>
<dbReference type="Proteomes" id="UP000004816">
    <property type="component" value="Unassembled WGS sequence"/>
</dbReference>
<dbReference type="HOGENOM" id="CLU_089258_5_0_11"/>
<sequence>MTSYLVLGTVQELGEATPYDLKQAMSQSTGHFWSVPHAMLYSEPARLAKAGLLGERQEQTGRRRKLYTVTEAGAEAFAAWLAEPPETMYELREPGILKLFFGADPRMVASAQLPKYQAWFEKLQEQRSTLEDAVRAGVVAPGPLRALRAGVAFAEQSIALWTELLDDQEGENVGDGQERQSTA</sequence>
<accession>E5XVE4</accession>
<dbReference type="InterPro" id="IPR036388">
    <property type="entry name" value="WH-like_DNA-bd_sf"/>
</dbReference>
<name>E5XVE4_SEGRC</name>
<dbReference type="PANTHER" id="PTHR43252">
    <property type="entry name" value="TRANSCRIPTIONAL REGULATOR YQJI"/>
    <property type="match status" value="1"/>
</dbReference>